<accession>A0AB33T5U8</accession>
<comment type="caution">
    <text evidence="1">The sequence shown here is derived from an EMBL/GenBank/DDBJ whole genome shotgun (WGS) entry which is preliminary data.</text>
</comment>
<dbReference type="RefSeq" id="WP_005090657.1">
    <property type="nucleotide sequence ID" value="NZ_CM125927.1"/>
</dbReference>
<evidence type="ECO:0000313" key="2">
    <source>
        <dbReference type="Proteomes" id="UP000038487"/>
    </source>
</evidence>
<organism evidence="1 2">
    <name type="scientific">Mycobacteroides abscessus</name>
    <dbReference type="NCBI Taxonomy" id="36809"/>
    <lineage>
        <taxon>Bacteria</taxon>
        <taxon>Bacillati</taxon>
        <taxon>Actinomycetota</taxon>
        <taxon>Actinomycetes</taxon>
        <taxon>Mycobacteriales</taxon>
        <taxon>Mycobacteriaceae</taxon>
        <taxon>Mycobacteroides</taxon>
    </lineage>
</organism>
<dbReference type="AlphaFoldDB" id="A0AB33T5U8"/>
<sequence>MSVYTATTRSYLVQVQRAAERLEIPLPDPFVEAVASARALVEKAQIGAGSADALRYSVLSCMKKDQDYHADPVVTGHLLDHMLAQLGLDRAAKDEEGRTIGEALNAHADTILAQWSKSLEPYANSLEAAAEVIPTDDLNDGPTITKAGPKAVIAWSEALVARERFGYAVEGLGALLQSAGIGGDRAHTLIPNGDASAARIVAARAKNKSDLRDAWHVARCGFRPVLPTVSGYVERLGQAALHDDPPGE</sequence>
<dbReference type="Proteomes" id="UP000038487">
    <property type="component" value="Unassembled WGS sequence"/>
</dbReference>
<protein>
    <submittedName>
        <fullName evidence="1">Uncharacterized protein</fullName>
    </submittedName>
</protein>
<gene>
    <name evidence="1" type="ORF">ERS075527_02216</name>
</gene>
<reference evidence="1 2" key="1">
    <citation type="submission" date="2015-03" db="EMBL/GenBank/DDBJ databases">
        <authorList>
            <consortium name="Pathogen Informatics"/>
            <person name="Murphy D."/>
        </authorList>
    </citation>
    <scope>NUCLEOTIDE SEQUENCE [LARGE SCALE GENOMIC DNA]</scope>
    <source>
        <strain evidence="1 2">PAP036</strain>
    </source>
</reference>
<evidence type="ECO:0000313" key="1">
    <source>
        <dbReference type="EMBL" id="CPT28066.1"/>
    </source>
</evidence>
<name>A0AB33T5U8_9MYCO</name>
<proteinExistence type="predicted"/>
<dbReference type="EMBL" id="CSUW01000004">
    <property type="protein sequence ID" value="CPT28066.1"/>
    <property type="molecule type" value="Genomic_DNA"/>
</dbReference>